<comment type="caution">
    <text evidence="1">The sequence shown here is derived from an EMBL/GenBank/DDBJ whole genome shotgun (WGS) entry which is preliminary data.</text>
</comment>
<feature type="non-terminal residue" evidence="1">
    <location>
        <position position="1"/>
    </location>
</feature>
<proteinExistence type="predicted"/>
<reference evidence="1 2" key="1">
    <citation type="journal article" date="2024" name="J Genomics">
        <title>Draft genome sequencing and assembly of Favolaschia claudopus CIRM-BRFM 2984 isolated from oak limbs.</title>
        <authorList>
            <person name="Navarro D."/>
            <person name="Drula E."/>
            <person name="Chaduli D."/>
            <person name="Cazenave R."/>
            <person name="Ahrendt S."/>
            <person name="Wang J."/>
            <person name="Lipzen A."/>
            <person name="Daum C."/>
            <person name="Barry K."/>
            <person name="Grigoriev I.V."/>
            <person name="Favel A."/>
            <person name="Rosso M.N."/>
            <person name="Martin F."/>
        </authorList>
    </citation>
    <scope>NUCLEOTIDE SEQUENCE [LARGE SCALE GENOMIC DNA]</scope>
    <source>
        <strain evidence="1 2">CIRM-BRFM 2984</strain>
    </source>
</reference>
<evidence type="ECO:0000313" key="2">
    <source>
        <dbReference type="Proteomes" id="UP001362999"/>
    </source>
</evidence>
<protein>
    <recommendedName>
        <fullName evidence="3">Chromo-helicase-DNA binding protein</fullName>
    </recommendedName>
</protein>
<dbReference type="Proteomes" id="UP001362999">
    <property type="component" value="Unassembled WGS sequence"/>
</dbReference>
<sequence>EGETRVIRITAHRWFSIGLEFQVEFADDDILWQPLSTVKECAALDVYLTQQNVRYPSQLSKSGACLPRN</sequence>
<name>A0AAW0AR50_9AGAR</name>
<evidence type="ECO:0000313" key="1">
    <source>
        <dbReference type="EMBL" id="KAK7015461.1"/>
    </source>
</evidence>
<gene>
    <name evidence="1" type="ORF">R3P38DRAFT_2543865</name>
</gene>
<dbReference type="AlphaFoldDB" id="A0AAW0AR50"/>
<dbReference type="EMBL" id="JAWWNJ010000054">
    <property type="protein sequence ID" value="KAK7015461.1"/>
    <property type="molecule type" value="Genomic_DNA"/>
</dbReference>
<keyword evidence="2" id="KW-1185">Reference proteome</keyword>
<organism evidence="1 2">
    <name type="scientific">Favolaschia claudopus</name>
    <dbReference type="NCBI Taxonomy" id="2862362"/>
    <lineage>
        <taxon>Eukaryota</taxon>
        <taxon>Fungi</taxon>
        <taxon>Dikarya</taxon>
        <taxon>Basidiomycota</taxon>
        <taxon>Agaricomycotina</taxon>
        <taxon>Agaricomycetes</taxon>
        <taxon>Agaricomycetidae</taxon>
        <taxon>Agaricales</taxon>
        <taxon>Marasmiineae</taxon>
        <taxon>Mycenaceae</taxon>
        <taxon>Favolaschia</taxon>
    </lineage>
</organism>
<evidence type="ECO:0008006" key="3">
    <source>
        <dbReference type="Google" id="ProtNLM"/>
    </source>
</evidence>
<accession>A0AAW0AR50</accession>